<dbReference type="UniPathway" id="UPA00143"/>
<proteinExistence type="predicted"/>
<evidence type="ECO:0000256" key="3">
    <source>
        <dbReference type="ARBA" id="ARBA00022786"/>
    </source>
</evidence>
<keyword evidence="3" id="KW-0833">Ubl conjugation pathway</keyword>
<protein>
    <recommendedName>
        <fullName evidence="5">At3g05675-like ankyrin-like domain-containing protein</fullName>
    </recommendedName>
</protein>
<dbReference type="OMA" id="SAFTTWF"/>
<feature type="region of interest" description="Disordered" evidence="4">
    <location>
        <begin position="425"/>
        <end position="480"/>
    </location>
</feature>
<dbReference type="Proteomes" id="UP000265515">
    <property type="component" value="Unassembled WGS sequence"/>
</dbReference>
<dbReference type="PANTHER" id="PTHR31060:SF6">
    <property type="entry name" value="EXPRESSED PROTEIN"/>
    <property type="match status" value="1"/>
</dbReference>
<organism evidence="6 7">
    <name type="scientific">Chara braunii</name>
    <name type="common">Braun's stonewort</name>
    <dbReference type="NCBI Taxonomy" id="69332"/>
    <lineage>
        <taxon>Eukaryota</taxon>
        <taxon>Viridiplantae</taxon>
        <taxon>Streptophyta</taxon>
        <taxon>Charophyceae</taxon>
        <taxon>Charales</taxon>
        <taxon>Characeae</taxon>
        <taxon>Chara</taxon>
    </lineage>
</organism>
<feature type="domain" description="At3g05675-like ankyrin-like" evidence="5">
    <location>
        <begin position="199"/>
        <end position="417"/>
    </location>
</feature>
<dbReference type="OrthoDB" id="1885107at2759"/>
<dbReference type="InterPro" id="IPR058039">
    <property type="entry name" value="At3g05675-like_ankyrin"/>
</dbReference>
<accession>A0A388JYP8</accession>
<comment type="pathway">
    <text evidence="2">Protein modification; protein ubiquitination.</text>
</comment>
<dbReference type="Pfam" id="PF25553">
    <property type="entry name" value="BTB-POZ_ANK-like"/>
    <property type="match status" value="1"/>
</dbReference>
<evidence type="ECO:0000256" key="1">
    <source>
        <dbReference type="ARBA" id="ARBA00002668"/>
    </source>
</evidence>
<dbReference type="GO" id="GO:0016567">
    <property type="term" value="P:protein ubiquitination"/>
    <property type="evidence" value="ECO:0007669"/>
    <property type="project" value="UniProtKB-UniPathway"/>
</dbReference>
<dbReference type="PANTHER" id="PTHR31060">
    <property type="entry name" value="OSJNBA0011J08.25 PROTEIN-RELATED"/>
    <property type="match status" value="1"/>
</dbReference>
<evidence type="ECO:0000256" key="2">
    <source>
        <dbReference type="ARBA" id="ARBA00004906"/>
    </source>
</evidence>
<gene>
    <name evidence="6" type="ORF">CBR_g34278</name>
</gene>
<dbReference type="EMBL" id="BFEA01000033">
    <property type="protein sequence ID" value="GBG62906.1"/>
    <property type="molecule type" value="Genomic_DNA"/>
</dbReference>
<sequence length="480" mass="52776">MVETSDGAPVCRKRLRPALSGCGVDGLKFDDPLTGNVILHVCAESGINCDLHVHKEALQRSKFFAARLSDRWGEGGGAITRLFVHCKDAEAYIQTLRLLYAKDFNGIFKSVQGALAILEVAAELLYDECVAACIRYLEAVPWTEEEEAMVVEAMGRLQIDGADDVLARLRPVSERSVEDMLEGLVHVATHSPQQNGPAVKAFVAKILSDYASRECVRAVLEKAFNSSLKSIKDGVEEYSTPVVRRRHDDIEALQKQGLHMAVVTGRHLLWIVERMIELRVADNAVVMWSVQAQFTENLVRAFSEDAVRSSAPGLPSLVLRCTCRFSGAIANGDIPAPRDVRANLVRHWLPVIIVSKRDEQMYKSLFLEVEQIFLRIILTLPMGVSQELLPQCLNFATRTHMNCPHLAATFNTWFRRASGVPMSSSMPAFSTPSSSRPAFPTLSRATSPGRVAQSAVNDDAEDPAVEHVLVDQGVSGGRSG</sequence>
<reference evidence="6 7" key="1">
    <citation type="journal article" date="2018" name="Cell">
        <title>The Chara Genome: Secondary Complexity and Implications for Plant Terrestrialization.</title>
        <authorList>
            <person name="Nishiyama T."/>
            <person name="Sakayama H."/>
            <person name="Vries J.D."/>
            <person name="Buschmann H."/>
            <person name="Saint-Marcoux D."/>
            <person name="Ullrich K.K."/>
            <person name="Haas F.B."/>
            <person name="Vanderstraeten L."/>
            <person name="Becker D."/>
            <person name="Lang D."/>
            <person name="Vosolsobe S."/>
            <person name="Rombauts S."/>
            <person name="Wilhelmsson P.K.I."/>
            <person name="Janitza P."/>
            <person name="Kern R."/>
            <person name="Heyl A."/>
            <person name="Rumpler F."/>
            <person name="Villalobos L.I.A.C."/>
            <person name="Clay J.M."/>
            <person name="Skokan R."/>
            <person name="Toyoda A."/>
            <person name="Suzuki Y."/>
            <person name="Kagoshima H."/>
            <person name="Schijlen E."/>
            <person name="Tajeshwar N."/>
            <person name="Catarino B."/>
            <person name="Hetherington A.J."/>
            <person name="Saltykova A."/>
            <person name="Bonnot C."/>
            <person name="Breuninger H."/>
            <person name="Symeonidi A."/>
            <person name="Radhakrishnan G.V."/>
            <person name="Van Nieuwerburgh F."/>
            <person name="Deforce D."/>
            <person name="Chang C."/>
            <person name="Karol K.G."/>
            <person name="Hedrich R."/>
            <person name="Ulvskov P."/>
            <person name="Glockner G."/>
            <person name="Delwiche C.F."/>
            <person name="Petrasek J."/>
            <person name="Van de Peer Y."/>
            <person name="Friml J."/>
            <person name="Beilby M."/>
            <person name="Dolan L."/>
            <person name="Kohara Y."/>
            <person name="Sugano S."/>
            <person name="Fujiyama A."/>
            <person name="Delaux P.-M."/>
            <person name="Quint M."/>
            <person name="TheiBen G."/>
            <person name="Hagemann M."/>
            <person name="Harholt J."/>
            <person name="Dunand C."/>
            <person name="Zachgo S."/>
            <person name="Langdale J."/>
            <person name="Maumus F."/>
            <person name="Straeten D.V.D."/>
            <person name="Gould S.B."/>
            <person name="Rensing S.A."/>
        </authorList>
    </citation>
    <scope>NUCLEOTIDE SEQUENCE [LARGE SCALE GENOMIC DNA]</scope>
    <source>
        <strain evidence="6 7">S276</strain>
    </source>
</reference>
<comment type="function">
    <text evidence="1">May act as a substrate-specific adapter of an E3 ubiquitin-protein ligase complex (CUL3-RBX1-BTB) which mediates the ubiquitination and subsequent proteasomal degradation of target proteins.</text>
</comment>
<keyword evidence="7" id="KW-1185">Reference proteome</keyword>
<dbReference type="InterPro" id="IPR038920">
    <property type="entry name" value="At3g05675-like"/>
</dbReference>
<dbReference type="Gene3D" id="3.30.710.10">
    <property type="entry name" value="Potassium Channel Kv1.1, Chain A"/>
    <property type="match status" value="1"/>
</dbReference>
<comment type="caution">
    <text evidence="6">The sequence shown here is derived from an EMBL/GenBank/DDBJ whole genome shotgun (WGS) entry which is preliminary data.</text>
</comment>
<dbReference type="AlphaFoldDB" id="A0A388JYP8"/>
<name>A0A388JYP8_CHABU</name>
<dbReference type="InterPro" id="IPR011333">
    <property type="entry name" value="SKP1/BTB/POZ_sf"/>
</dbReference>
<evidence type="ECO:0000259" key="5">
    <source>
        <dbReference type="Pfam" id="PF25553"/>
    </source>
</evidence>
<evidence type="ECO:0000256" key="4">
    <source>
        <dbReference type="SAM" id="MobiDB-lite"/>
    </source>
</evidence>
<feature type="compositionally biased region" description="Low complexity" evidence="4">
    <location>
        <begin position="425"/>
        <end position="435"/>
    </location>
</feature>
<evidence type="ECO:0000313" key="7">
    <source>
        <dbReference type="Proteomes" id="UP000265515"/>
    </source>
</evidence>
<dbReference type="Gramene" id="GBG62906">
    <property type="protein sequence ID" value="GBG62906"/>
    <property type="gene ID" value="CBR_g34278"/>
</dbReference>
<evidence type="ECO:0000313" key="6">
    <source>
        <dbReference type="EMBL" id="GBG62906.1"/>
    </source>
</evidence>